<evidence type="ECO:0000256" key="2">
    <source>
        <dbReference type="SAM" id="MobiDB-lite"/>
    </source>
</evidence>
<dbReference type="PANTHER" id="PTHR22741">
    <property type="entry name" value="P140CAP/SNIP-RELATED"/>
    <property type="match status" value="1"/>
</dbReference>
<dbReference type="InterPro" id="IPR051825">
    <property type="entry name" value="SRCIN1"/>
</dbReference>
<reference evidence="5" key="1">
    <citation type="journal article" date="2021" name="Open Biol.">
        <title>Shared evolutionary footprints suggest mitochondrial oxidative damage underlies multiple complex I losses in fungi.</title>
        <authorList>
            <person name="Schikora-Tamarit M.A."/>
            <person name="Marcet-Houben M."/>
            <person name="Nosek J."/>
            <person name="Gabaldon T."/>
        </authorList>
    </citation>
    <scope>NUCLEOTIDE SEQUENCE</scope>
    <source>
        <strain evidence="5">CBS6075</strain>
    </source>
</reference>
<protein>
    <recommendedName>
        <fullName evidence="4">Actin interacting protein 3 C-terminal domain-containing protein</fullName>
    </recommendedName>
</protein>
<keyword evidence="3" id="KW-1133">Transmembrane helix</keyword>
<dbReference type="RefSeq" id="XP_046061347.1">
    <property type="nucleotide sequence ID" value="XM_046205399.1"/>
</dbReference>
<dbReference type="Proteomes" id="UP000769157">
    <property type="component" value="Unassembled WGS sequence"/>
</dbReference>
<dbReference type="InterPro" id="IPR022782">
    <property type="entry name" value="AIP3-like_C"/>
</dbReference>
<feature type="region of interest" description="Disordered" evidence="2">
    <location>
        <begin position="124"/>
        <end position="167"/>
    </location>
</feature>
<sequence length="706" mass="78439">MSTTQPATPRTSKSPSKRKSVAQLLTSTKALLQSLTAWANKTASVGDVSSKFVQVGDDFKALRRSYVAGGVDTSDIKDIPNLLRKVLEESLILEPSQNTLDLFLPKVGQIVAELMKTLKEKQIEAQSVSEKRRSQDQRSVSSPAQTPESTAGPALPPPPPESTNDAISRLQNNHSLMRKASKRFSAYQTSKILSMNAVSPRQSPVPIEKRVLTPEPPSSPLQAEVSKNIKKSEIHQQLTAPSISVDEAPITNTTVFVKLGGRVKKTEISLPTTLAQIKDLFSQTYEYSPKDDFPTIYIQQPSSTVAYELEDLSDVGESVVLSLFEPDITSSLMKEMKLQTDSLKEEISKLEQSLGTRIGSIQAGSSLAPETKAVAHGPSADFKNELENIKLDLLKARQIQRSLKKSMTASIEDALEMVSDFKNVSLSPEGVISNPYMEHCKAKVSTECEDLVTRIDDLQDIIEALKLDISKRGSKPSPKQVQHVQKEIQTTKSNLASLLQYMSVERKNWNTRWQSELTAVLEEQEFFKEQETIVRLLEEDLGSADETYALIVKCVEELEKNPKLVRTGSLTLPLPDPSLSMNQVRDAVMDEVRNLRPNHDSRVEAIVKAEKVREKEREILNNDQFEDELGDFVETEKLKKSGGIDEVERLFSRLTLILNPGIGLLISSLYFVIVSFLVDSTRKSSANLMTFTSSDPIDSRYSTTLS</sequence>
<keyword evidence="3" id="KW-0812">Transmembrane</keyword>
<dbReference type="GO" id="GO:0005737">
    <property type="term" value="C:cytoplasm"/>
    <property type="evidence" value="ECO:0007669"/>
    <property type="project" value="TreeGrafter"/>
</dbReference>
<dbReference type="GO" id="GO:0030010">
    <property type="term" value="P:establishment of cell polarity"/>
    <property type="evidence" value="ECO:0007669"/>
    <property type="project" value="TreeGrafter"/>
</dbReference>
<dbReference type="Pfam" id="PF03915">
    <property type="entry name" value="AIP3"/>
    <property type="match status" value="1"/>
</dbReference>
<dbReference type="GO" id="GO:0051286">
    <property type="term" value="C:cell tip"/>
    <property type="evidence" value="ECO:0007669"/>
    <property type="project" value="TreeGrafter"/>
</dbReference>
<feature type="transmembrane region" description="Helical" evidence="3">
    <location>
        <begin position="656"/>
        <end position="678"/>
    </location>
</feature>
<feature type="domain" description="Actin interacting protein 3 C-terminal" evidence="4">
    <location>
        <begin position="256"/>
        <end position="650"/>
    </location>
</feature>
<evidence type="ECO:0000259" key="4">
    <source>
        <dbReference type="SMART" id="SM00806"/>
    </source>
</evidence>
<evidence type="ECO:0000256" key="1">
    <source>
        <dbReference type="ARBA" id="ARBA00023054"/>
    </source>
</evidence>
<reference evidence="5" key="2">
    <citation type="submission" date="2021-01" db="EMBL/GenBank/DDBJ databases">
        <authorList>
            <person name="Schikora-Tamarit M.A."/>
        </authorList>
    </citation>
    <scope>NUCLEOTIDE SEQUENCE</scope>
    <source>
        <strain evidence="5">CBS6075</strain>
    </source>
</reference>
<keyword evidence="6" id="KW-1185">Reference proteome</keyword>
<keyword evidence="1" id="KW-0175">Coiled coil</keyword>
<feature type="compositionally biased region" description="Basic and acidic residues" evidence="2">
    <location>
        <begin position="124"/>
        <end position="136"/>
    </location>
</feature>
<dbReference type="AlphaFoldDB" id="A0A9P8P5D9"/>
<feature type="region of interest" description="Disordered" evidence="2">
    <location>
        <begin position="1"/>
        <end position="20"/>
    </location>
</feature>
<evidence type="ECO:0000256" key="3">
    <source>
        <dbReference type="SAM" id="Phobius"/>
    </source>
</evidence>
<evidence type="ECO:0000313" key="5">
    <source>
        <dbReference type="EMBL" id="KAH3666143.1"/>
    </source>
</evidence>
<dbReference type="SMART" id="SM00806">
    <property type="entry name" value="AIP3"/>
    <property type="match status" value="1"/>
</dbReference>
<organism evidence="5 6">
    <name type="scientific">Ogataea philodendri</name>
    <dbReference type="NCBI Taxonomy" id="1378263"/>
    <lineage>
        <taxon>Eukaryota</taxon>
        <taxon>Fungi</taxon>
        <taxon>Dikarya</taxon>
        <taxon>Ascomycota</taxon>
        <taxon>Saccharomycotina</taxon>
        <taxon>Pichiomycetes</taxon>
        <taxon>Pichiales</taxon>
        <taxon>Pichiaceae</taxon>
        <taxon>Ogataea</taxon>
    </lineage>
</organism>
<name>A0A9P8P5D9_9ASCO</name>
<accession>A0A9P8P5D9</accession>
<dbReference type="Gene3D" id="1.20.58.1540">
    <property type="entry name" value="Actin interacting protein 3, C-terminal domain"/>
    <property type="match status" value="1"/>
</dbReference>
<comment type="caution">
    <text evidence="5">The sequence shown here is derived from an EMBL/GenBank/DDBJ whole genome shotgun (WGS) entry which is preliminary data.</text>
</comment>
<evidence type="ECO:0000313" key="6">
    <source>
        <dbReference type="Proteomes" id="UP000769157"/>
    </source>
</evidence>
<dbReference type="InterPro" id="IPR056279">
    <property type="entry name" value="Aip3p_Bud6_N"/>
</dbReference>
<gene>
    <name evidence="5" type="ORF">OGAPHI_004332</name>
</gene>
<feature type="region of interest" description="Disordered" evidence="2">
    <location>
        <begin position="195"/>
        <end position="223"/>
    </location>
</feature>
<dbReference type="Pfam" id="PF23153">
    <property type="entry name" value="Aip3p_Bud6_N"/>
    <property type="match status" value="1"/>
</dbReference>
<keyword evidence="3" id="KW-0472">Membrane</keyword>
<dbReference type="PANTHER" id="PTHR22741:SF10">
    <property type="entry name" value="COILED-COIL DOMAIN-CONTAINING PROTEIN CG32809"/>
    <property type="match status" value="1"/>
</dbReference>
<feature type="compositionally biased region" description="Polar residues" evidence="2">
    <location>
        <begin position="137"/>
        <end position="146"/>
    </location>
</feature>
<dbReference type="InterPro" id="IPR005613">
    <property type="entry name" value="AIP3_C"/>
</dbReference>
<dbReference type="OrthoDB" id="783096at2759"/>
<proteinExistence type="predicted"/>
<dbReference type="EMBL" id="JAEUBE010000295">
    <property type="protein sequence ID" value="KAH3666143.1"/>
    <property type="molecule type" value="Genomic_DNA"/>
</dbReference>
<dbReference type="GeneID" id="70236297"/>
<dbReference type="GO" id="GO:0005519">
    <property type="term" value="F:cytoskeletal regulatory protein binding"/>
    <property type="evidence" value="ECO:0007669"/>
    <property type="project" value="InterPro"/>
</dbReference>